<keyword evidence="1" id="KW-0614">Plasmid</keyword>
<keyword evidence="2" id="KW-1185">Reference proteome</keyword>
<dbReference type="AlphaFoldDB" id="A0A897P0M0"/>
<protein>
    <submittedName>
        <fullName evidence="1">Uncharacterized protein</fullName>
    </submittedName>
</protein>
<proteinExistence type="predicted"/>
<organism evidence="1 2">
    <name type="scientific">Halapricum desulfuricans</name>
    <dbReference type="NCBI Taxonomy" id="2841257"/>
    <lineage>
        <taxon>Archaea</taxon>
        <taxon>Methanobacteriati</taxon>
        <taxon>Methanobacteriota</taxon>
        <taxon>Stenosarchaea group</taxon>
        <taxon>Halobacteria</taxon>
        <taxon>Halobacteriales</taxon>
        <taxon>Haloarculaceae</taxon>
        <taxon>Halapricum</taxon>
    </lineage>
</organism>
<dbReference type="Proteomes" id="UP000663292">
    <property type="component" value="Plasmid pHSR-Est01"/>
</dbReference>
<reference evidence="1 2" key="1">
    <citation type="submission" date="2020-11" db="EMBL/GenBank/DDBJ databases">
        <title>Carbohydrate-dependent, anaerobic sulfur respiration: A novel catabolism in halophilic archaea.</title>
        <authorList>
            <person name="Sorokin D.Y."/>
            <person name="Messina E."/>
            <person name="Smedile F."/>
            <person name="La Cono V."/>
            <person name="Hallsworth J.E."/>
            <person name="Yakimov M.M."/>
        </authorList>
    </citation>
    <scope>NUCLEOTIDE SEQUENCE [LARGE SCALE GENOMIC DNA]</scope>
    <source>
        <strain evidence="1 2">HSR-Est</strain>
        <plasmid evidence="1 2">pHSR-Est01</plasmid>
    </source>
</reference>
<evidence type="ECO:0000313" key="2">
    <source>
        <dbReference type="Proteomes" id="UP000663292"/>
    </source>
</evidence>
<evidence type="ECO:0000313" key="1">
    <source>
        <dbReference type="EMBL" id="QSG16369.1"/>
    </source>
</evidence>
<dbReference type="EMBL" id="CP064792">
    <property type="protein sequence ID" value="QSG16369.1"/>
    <property type="molecule type" value="Genomic_DNA"/>
</dbReference>
<name>A0A897P0M0_9EURY</name>
<sequence length="64" mass="7238">MRRTRATDSVQVGNGRVERIVAADQDDELLRLAGSHHNPLLIDNPDDALRVMDLLLDYTQDHTN</sequence>
<gene>
    <name evidence="1" type="ORF">HSEST_3105</name>
</gene>
<accession>A0A897P0M0</accession>
<geneLocation type="plasmid" evidence="1 2">
    <name>pHSR-Est01</name>
</geneLocation>